<dbReference type="RefSeq" id="WP_072745777.1">
    <property type="nucleotide sequence ID" value="NZ_FOHL01000002.1"/>
</dbReference>
<protein>
    <submittedName>
        <fullName evidence="3">Nicotinamide-nucleotide amidase</fullName>
    </submittedName>
</protein>
<evidence type="ECO:0000313" key="4">
    <source>
        <dbReference type="Proteomes" id="UP000184066"/>
    </source>
</evidence>
<accession>A0A1M7RV77</accession>
<feature type="domain" description="CinA C-terminal" evidence="2">
    <location>
        <begin position="8"/>
        <end position="158"/>
    </location>
</feature>
<feature type="chain" id="PRO_5009929022" evidence="1">
    <location>
        <begin position="20"/>
        <end position="163"/>
    </location>
</feature>
<name>A0A1M7RV77_9RHOB</name>
<dbReference type="Pfam" id="PF02464">
    <property type="entry name" value="CinA"/>
    <property type="match status" value="1"/>
</dbReference>
<evidence type="ECO:0000313" key="3">
    <source>
        <dbReference type="EMBL" id="SHN50181.1"/>
    </source>
</evidence>
<dbReference type="InterPro" id="IPR008136">
    <property type="entry name" value="CinA_C"/>
</dbReference>
<reference evidence="3 4" key="1">
    <citation type="submission" date="2016-12" db="EMBL/GenBank/DDBJ databases">
        <authorList>
            <person name="Song W.-J."/>
            <person name="Kurnit D.M."/>
        </authorList>
    </citation>
    <scope>NUCLEOTIDE SEQUENCE [LARGE SCALE GENOMIC DNA]</scope>
    <source>
        <strain evidence="3 4">CGMCC 1.10808</strain>
    </source>
</reference>
<sequence>MSAPDLAALAARALAAAQAAELSVAAAESCTGGMVCAALTEIPGASRTLDRGFVTYSNAAKTEMLGVPAALIAAHGAVSEQVAAAMAEGALTHSRADLAVAITGIAGPGGSEFKPEGRVCFALARRGAPTRTLTEEFGPLGRARVRAAAAARALELLEAGARS</sequence>
<dbReference type="NCBIfam" id="TIGR00199">
    <property type="entry name" value="PncC_domain"/>
    <property type="match status" value="1"/>
</dbReference>
<dbReference type="SUPFAM" id="SSF142433">
    <property type="entry name" value="CinA-like"/>
    <property type="match status" value="1"/>
</dbReference>
<keyword evidence="1" id="KW-0732">Signal</keyword>
<evidence type="ECO:0000259" key="2">
    <source>
        <dbReference type="Pfam" id="PF02464"/>
    </source>
</evidence>
<keyword evidence="4" id="KW-1185">Reference proteome</keyword>
<dbReference type="Gene3D" id="3.90.950.20">
    <property type="entry name" value="CinA-like"/>
    <property type="match status" value="1"/>
</dbReference>
<dbReference type="OrthoDB" id="9801454at2"/>
<dbReference type="AlphaFoldDB" id="A0A1M7RV77"/>
<gene>
    <name evidence="3" type="ORF">SAMN05216200_101185</name>
</gene>
<dbReference type="Proteomes" id="UP000184066">
    <property type="component" value="Unassembled WGS sequence"/>
</dbReference>
<evidence type="ECO:0000256" key="1">
    <source>
        <dbReference type="SAM" id="SignalP"/>
    </source>
</evidence>
<feature type="signal peptide" evidence="1">
    <location>
        <begin position="1"/>
        <end position="19"/>
    </location>
</feature>
<dbReference type="InterPro" id="IPR036653">
    <property type="entry name" value="CinA-like_C"/>
</dbReference>
<dbReference type="STRING" id="1189325.SAMN04488119_102333"/>
<proteinExistence type="predicted"/>
<organism evidence="3 4">
    <name type="scientific">Oceanicella actignis</name>
    <dbReference type="NCBI Taxonomy" id="1189325"/>
    <lineage>
        <taxon>Bacteria</taxon>
        <taxon>Pseudomonadati</taxon>
        <taxon>Pseudomonadota</taxon>
        <taxon>Alphaproteobacteria</taxon>
        <taxon>Rhodobacterales</taxon>
        <taxon>Paracoccaceae</taxon>
        <taxon>Oceanicella</taxon>
    </lineage>
</organism>
<dbReference type="EMBL" id="FRDL01000001">
    <property type="protein sequence ID" value="SHN50181.1"/>
    <property type="molecule type" value="Genomic_DNA"/>
</dbReference>